<dbReference type="Gene3D" id="3.40.50.12500">
    <property type="match status" value="1"/>
</dbReference>
<dbReference type="Proteomes" id="UP000325606">
    <property type="component" value="Chromosome"/>
</dbReference>
<evidence type="ECO:0000313" key="2">
    <source>
        <dbReference type="EMBL" id="QEW07078.1"/>
    </source>
</evidence>
<dbReference type="InterPro" id="IPR015942">
    <property type="entry name" value="Asp/Glu/hydantoin_racemase"/>
</dbReference>
<dbReference type="Pfam" id="PF01177">
    <property type="entry name" value="Asp_Glu_race"/>
    <property type="match status" value="1"/>
</dbReference>
<evidence type="ECO:0000256" key="1">
    <source>
        <dbReference type="ARBA" id="ARBA00038414"/>
    </source>
</evidence>
<dbReference type="PANTHER" id="PTHR28047:SF5">
    <property type="entry name" value="PROTEIN DCG1"/>
    <property type="match status" value="1"/>
</dbReference>
<accession>A0A5J6LF71</accession>
<dbReference type="InterPro" id="IPR001920">
    <property type="entry name" value="Asp/Glu_race"/>
</dbReference>
<dbReference type="InterPro" id="IPR052186">
    <property type="entry name" value="Hydantoin_racemase-like"/>
</dbReference>
<reference evidence="2 3" key="1">
    <citation type="submission" date="2019-09" db="EMBL/GenBank/DDBJ databases">
        <title>Nitrincola iocasae sp. nov., a bacterium isolated from the sediment collected at a cold seep field in South China Sea.</title>
        <authorList>
            <person name="Zhang H."/>
            <person name="Wang H."/>
            <person name="Li C."/>
        </authorList>
    </citation>
    <scope>NUCLEOTIDE SEQUENCE [LARGE SCALE GENOMIC DNA]</scope>
    <source>
        <strain evidence="2 3">KXZD1103</strain>
    </source>
</reference>
<dbReference type="RefSeq" id="WP_151056136.1">
    <property type="nucleotide sequence ID" value="NZ_CP044222.1"/>
</dbReference>
<organism evidence="2 3">
    <name type="scientific">Nitrincola iocasae</name>
    <dbReference type="NCBI Taxonomy" id="2614693"/>
    <lineage>
        <taxon>Bacteria</taxon>
        <taxon>Pseudomonadati</taxon>
        <taxon>Pseudomonadota</taxon>
        <taxon>Gammaproteobacteria</taxon>
        <taxon>Oceanospirillales</taxon>
        <taxon>Oceanospirillaceae</taxon>
        <taxon>Nitrincola</taxon>
    </lineage>
</organism>
<evidence type="ECO:0000313" key="3">
    <source>
        <dbReference type="Proteomes" id="UP000325606"/>
    </source>
</evidence>
<dbReference type="SUPFAM" id="SSF53681">
    <property type="entry name" value="Aspartate/glutamate racemase"/>
    <property type="match status" value="1"/>
</dbReference>
<gene>
    <name evidence="2" type="ORF">F5I99_11480</name>
</gene>
<dbReference type="PANTHER" id="PTHR28047">
    <property type="entry name" value="PROTEIN DCG1"/>
    <property type="match status" value="1"/>
</dbReference>
<keyword evidence="3" id="KW-1185">Reference proteome</keyword>
<protein>
    <submittedName>
        <fullName evidence="2">Hydantoin racemase</fullName>
    </submittedName>
</protein>
<dbReference type="InterPro" id="IPR053714">
    <property type="entry name" value="Iso_Racemase_Enz_sf"/>
</dbReference>
<dbReference type="AlphaFoldDB" id="A0A5J6LF71"/>
<sequence>MIAIINPNASVSMTEQLARECNALSGLHHELTFHRCAEAPASIEGYSDGVSAAYWVAHKVRQLESGATPPSAYVIACFDDTGLDGARELTRAPVLGVGEMAMHTASLLCQNFCVMTTLERSVPILTRNMHHYGMASRCAGIFASKVPVLALEQDPDSYQHVLNAARQALESNRGEALVLGCAGMGQWVRRMEADLSVPVLDGVRIAVTFADAMVGLGLKTSKVLSYQFPEVKAAEPTSTRG</sequence>
<proteinExistence type="inferred from homology"/>
<dbReference type="EMBL" id="CP044222">
    <property type="protein sequence ID" value="QEW07078.1"/>
    <property type="molecule type" value="Genomic_DNA"/>
</dbReference>
<dbReference type="KEGG" id="nik:F5I99_11480"/>
<comment type="similarity">
    <text evidence="1">Belongs to the HyuE racemase family.</text>
</comment>
<dbReference type="GO" id="GO:0047661">
    <property type="term" value="F:amino-acid racemase activity"/>
    <property type="evidence" value="ECO:0007669"/>
    <property type="project" value="InterPro"/>
</dbReference>
<name>A0A5J6LF71_9GAMM</name>